<feature type="domain" description="Glycerol-3-phosphate dehydrogenase NAD-dependent N-terminal" evidence="18">
    <location>
        <begin position="5"/>
        <end position="158"/>
    </location>
</feature>
<evidence type="ECO:0000256" key="13">
    <source>
        <dbReference type="HAMAP-Rule" id="MF_00394"/>
    </source>
</evidence>
<sequence length="337" mass="36304">MGRATVIGAGSWGTALAKVLAEKGHRVRLWCYEASVAEGIADRHENLDYLPGVRLPDTIEVYRDHAESLEEAELVVAVVPSQWYRQVMSEAAPHVPADARLVTATKGIEIDTLERPSEILIELLPEHEPTVLCGPSFAVEVAEGDPTAIVAASRDADVARFVQEFFNTERFRVYTNDDIPGVELAAALKNIIALASGITVGLGYRHNSRAALITRGLAEMTRLGLAMGAKATTFAGLAGLGDLVLTCNAELSRNRTVGVRLGEGESLDDILSGMRSVAEGVRTTRAARELASRHGVEMPIVDEVHHILFNGKSPRQATADLMLREPKPELWGGADAT</sequence>
<feature type="binding site" evidence="16">
    <location>
        <begin position="8"/>
        <end position="13"/>
    </location>
    <ligand>
        <name>NAD(+)</name>
        <dbReference type="ChEBI" id="CHEBI:57540"/>
    </ligand>
</feature>
<name>A0AAE4Z9Y7_9BACT</name>
<feature type="binding site" evidence="13">
    <location>
        <position position="138"/>
    </location>
    <ligand>
        <name>NADPH</name>
        <dbReference type="ChEBI" id="CHEBI:57783"/>
    </ligand>
</feature>
<evidence type="ECO:0000256" key="10">
    <source>
        <dbReference type="ARBA" id="ARBA00066687"/>
    </source>
</evidence>
<evidence type="ECO:0000256" key="4">
    <source>
        <dbReference type="ARBA" id="ARBA00023002"/>
    </source>
</evidence>
<comment type="catalytic activity">
    <reaction evidence="9">
        <text>sn-glycerol 3-phosphate + NADP(+) = dihydroxyacetone phosphate + NADPH + H(+)</text>
        <dbReference type="Rhea" id="RHEA:11096"/>
        <dbReference type="ChEBI" id="CHEBI:15378"/>
        <dbReference type="ChEBI" id="CHEBI:57597"/>
        <dbReference type="ChEBI" id="CHEBI:57642"/>
        <dbReference type="ChEBI" id="CHEBI:57783"/>
        <dbReference type="ChEBI" id="CHEBI:58349"/>
        <dbReference type="EC" id="1.1.1.94"/>
    </reaction>
    <physiologicalReaction direction="right-to-left" evidence="9">
        <dbReference type="Rhea" id="RHEA:11098"/>
    </physiologicalReaction>
</comment>
<keyword evidence="2 13" id="KW-0444">Lipid biosynthesis</keyword>
<dbReference type="GO" id="GO:0006650">
    <property type="term" value="P:glycerophospholipid metabolic process"/>
    <property type="evidence" value="ECO:0007669"/>
    <property type="project" value="UniProtKB-UniRule"/>
</dbReference>
<comment type="caution">
    <text evidence="13">Lacks conserved residue(s) required for the propagation of feature annotation.</text>
</comment>
<comment type="pathway">
    <text evidence="13">Membrane lipid metabolism; glycerophospholipid metabolism.</text>
</comment>
<feature type="binding site" evidence="13">
    <location>
        <position position="253"/>
    </location>
    <ligand>
        <name>NADPH</name>
        <dbReference type="ChEBI" id="CHEBI:57783"/>
    </ligand>
</feature>
<dbReference type="PRINTS" id="PR00077">
    <property type="entry name" value="GPDHDRGNASE"/>
</dbReference>
<accession>A0AAE4Z9Y7</accession>
<evidence type="ECO:0000256" key="3">
    <source>
        <dbReference type="ARBA" id="ARBA00022857"/>
    </source>
</evidence>
<evidence type="ECO:0000256" key="17">
    <source>
        <dbReference type="RuleBase" id="RU000437"/>
    </source>
</evidence>
<dbReference type="Pfam" id="PF01210">
    <property type="entry name" value="NAD_Gly3P_dh_N"/>
    <property type="match status" value="1"/>
</dbReference>
<dbReference type="FunFam" id="1.10.1040.10:FF:000001">
    <property type="entry name" value="Glycerol-3-phosphate dehydrogenase [NAD(P)+]"/>
    <property type="match status" value="1"/>
</dbReference>
<feature type="binding site" evidence="13">
    <location>
        <position position="134"/>
    </location>
    <ligand>
        <name>sn-glycerol 3-phosphate</name>
        <dbReference type="ChEBI" id="CHEBI:57597"/>
    </ligand>
</feature>
<keyword evidence="4 13" id="KW-0560">Oxidoreductase</keyword>
<feature type="binding site" evidence="15">
    <location>
        <position position="106"/>
    </location>
    <ligand>
        <name>substrate</name>
    </ligand>
</feature>
<feature type="binding site" evidence="15">
    <location>
        <begin position="253"/>
        <end position="254"/>
    </location>
    <ligand>
        <name>substrate</name>
    </ligand>
</feature>
<dbReference type="InterPro" id="IPR013328">
    <property type="entry name" value="6PGD_dom2"/>
</dbReference>
<dbReference type="InterPro" id="IPR036291">
    <property type="entry name" value="NAD(P)-bd_dom_sf"/>
</dbReference>
<evidence type="ECO:0000313" key="20">
    <source>
        <dbReference type="EMBL" id="NIR75262.1"/>
    </source>
</evidence>
<dbReference type="PANTHER" id="PTHR11728">
    <property type="entry name" value="GLYCEROL-3-PHOSPHATE DEHYDROGENASE"/>
    <property type="match status" value="1"/>
</dbReference>
<dbReference type="InterPro" id="IPR006109">
    <property type="entry name" value="G3P_DH_NAD-dep_C"/>
</dbReference>
<feature type="binding site" evidence="13">
    <location>
        <position position="279"/>
    </location>
    <ligand>
        <name>NADPH</name>
        <dbReference type="ChEBI" id="CHEBI:57783"/>
    </ligand>
</feature>
<feature type="binding site" evidence="13">
    <location>
        <position position="106"/>
    </location>
    <ligand>
        <name>NADPH</name>
        <dbReference type="ChEBI" id="CHEBI:57783"/>
    </ligand>
</feature>
<dbReference type="PIRSF" id="PIRSF000114">
    <property type="entry name" value="Glycerol-3-P_dh"/>
    <property type="match status" value="1"/>
</dbReference>
<dbReference type="GO" id="GO:0047952">
    <property type="term" value="F:glycerol-3-phosphate dehydrogenase [NAD(P)+] activity"/>
    <property type="evidence" value="ECO:0007669"/>
    <property type="project" value="UniProtKB-UniRule"/>
</dbReference>
<dbReference type="EMBL" id="JAACAK010000067">
    <property type="protein sequence ID" value="NIR75262.1"/>
    <property type="molecule type" value="Genomic_DNA"/>
</dbReference>
<feature type="binding site" evidence="16">
    <location>
        <position position="138"/>
    </location>
    <ligand>
        <name>NAD(+)</name>
        <dbReference type="ChEBI" id="CHEBI:57540"/>
    </ligand>
</feature>
<evidence type="ECO:0000256" key="11">
    <source>
        <dbReference type="ARBA" id="ARBA00069372"/>
    </source>
</evidence>
<dbReference type="SUPFAM" id="SSF51735">
    <property type="entry name" value="NAD(P)-binding Rossmann-fold domains"/>
    <property type="match status" value="1"/>
</dbReference>
<feature type="binding site" evidence="13">
    <location>
        <position position="49"/>
    </location>
    <ligand>
        <name>NADPH</name>
        <dbReference type="ChEBI" id="CHEBI:57783"/>
    </ligand>
</feature>
<feature type="binding site" evidence="13">
    <location>
        <position position="12"/>
    </location>
    <ligand>
        <name>NADPH</name>
        <dbReference type="ChEBI" id="CHEBI:57783"/>
    </ligand>
</feature>
<feature type="binding site" evidence="13">
    <location>
        <position position="106"/>
    </location>
    <ligand>
        <name>sn-glycerol 3-phosphate</name>
        <dbReference type="ChEBI" id="CHEBI:57597"/>
    </ligand>
</feature>
<dbReference type="GO" id="GO:0005975">
    <property type="term" value="P:carbohydrate metabolic process"/>
    <property type="evidence" value="ECO:0007669"/>
    <property type="project" value="InterPro"/>
</dbReference>
<comment type="subcellular location">
    <subcellularLocation>
        <location evidence="13">Cytoplasm</location>
    </subcellularLocation>
</comment>
<dbReference type="EC" id="1.1.1.94" evidence="10 13"/>
<keyword evidence="5 13" id="KW-0520">NAD</keyword>
<dbReference type="NCBIfam" id="NF000940">
    <property type="entry name" value="PRK00094.1-2"/>
    <property type="match status" value="1"/>
</dbReference>
<dbReference type="Gene3D" id="3.40.50.720">
    <property type="entry name" value="NAD(P)-binding Rossmann-like Domain"/>
    <property type="match status" value="1"/>
</dbReference>
<feature type="binding site" evidence="13">
    <location>
        <position position="11"/>
    </location>
    <ligand>
        <name>NADPH</name>
        <dbReference type="ChEBI" id="CHEBI:57783"/>
    </ligand>
</feature>
<keyword evidence="8 13" id="KW-1208">Phospholipid metabolism</keyword>
<dbReference type="InterPro" id="IPR006168">
    <property type="entry name" value="G3P_DH_NAD-dep"/>
</dbReference>
<keyword evidence="13" id="KW-0963">Cytoplasm</keyword>
<feature type="active site" description="Proton acceptor" evidence="13 14">
    <location>
        <position position="189"/>
    </location>
</feature>
<evidence type="ECO:0000256" key="7">
    <source>
        <dbReference type="ARBA" id="ARBA00023209"/>
    </source>
</evidence>
<comment type="catalytic activity">
    <reaction evidence="13">
        <text>sn-glycerol 3-phosphate + NAD(+) = dihydroxyacetone phosphate + NADH + H(+)</text>
        <dbReference type="Rhea" id="RHEA:11092"/>
        <dbReference type="ChEBI" id="CHEBI:15378"/>
        <dbReference type="ChEBI" id="CHEBI:57540"/>
        <dbReference type="ChEBI" id="CHEBI:57597"/>
        <dbReference type="ChEBI" id="CHEBI:57642"/>
        <dbReference type="ChEBI" id="CHEBI:57945"/>
        <dbReference type="EC" id="1.1.1.94"/>
    </reaction>
</comment>
<evidence type="ECO:0000256" key="9">
    <source>
        <dbReference type="ARBA" id="ARBA00052716"/>
    </source>
</evidence>
<feature type="binding site" evidence="13">
    <location>
        <position position="242"/>
    </location>
    <ligand>
        <name>sn-glycerol 3-phosphate</name>
        <dbReference type="ChEBI" id="CHEBI:57597"/>
    </ligand>
</feature>
<dbReference type="GO" id="GO:0051287">
    <property type="term" value="F:NAD binding"/>
    <property type="evidence" value="ECO:0007669"/>
    <property type="project" value="InterPro"/>
</dbReference>
<evidence type="ECO:0000256" key="16">
    <source>
        <dbReference type="PIRSR" id="PIRSR000114-3"/>
    </source>
</evidence>
<evidence type="ECO:0000256" key="6">
    <source>
        <dbReference type="ARBA" id="ARBA00023098"/>
    </source>
</evidence>
<evidence type="ECO:0000256" key="5">
    <source>
        <dbReference type="ARBA" id="ARBA00023027"/>
    </source>
</evidence>
<dbReference type="SUPFAM" id="SSF48179">
    <property type="entry name" value="6-phosphogluconate dehydrogenase C-terminal domain-like"/>
    <property type="match status" value="1"/>
</dbReference>
<evidence type="ECO:0000259" key="19">
    <source>
        <dbReference type="Pfam" id="PF07479"/>
    </source>
</evidence>
<evidence type="ECO:0000256" key="8">
    <source>
        <dbReference type="ARBA" id="ARBA00023264"/>
    </source>
</evidence>
<comment type="similarity">
    <text evidence="1 13 17">Belongs to the NAD-dependent glycerol-3-phosphate dehydrogenase family.</text>
</comment>
<gene>
    <name evidence="13" type="primary">gpsA</name>
    <name evidence="20" type="ORF">GWO12_09135</name>
</gene>
<dbReference type="GO" id="GO:0046168">
    <property type="term" value="P:glycerol-3-phosphate catabolic process"/>
    <property type="evidence" value="ECO:0007669"/>
    <property type="project" value="InterPro"/>
</dbReference>
<evidence type="ECO:0000256" key="12">
    <source>
        <dbReference type="ARBA" id="ARBA00080511"/>
    </source>
</evidence>
<dbReference type="FunFam" id="3.40.50.720:FF:000019">
    <property type="entry name" value="Glycerol-3-phosphate dehydrogenase [NAD(P)+]"/>
    <property type="match status" value="1"/>
</dbReference>
<dbReference type="AlphaFoldDB" id="A0AAE4Z9Y7"/>
<reference evidence="20 21" key="1">
    <citation type="submission" date="2020-01" db="EMBL/GenBank/DDBJ databases">
        <title>Genomes assembled from Gulf of Kutch pelagic sediment metagenomes.</title>
        <authorList>
            <person name="Chandrashekar M."/>
            <person name="Mahajan M.S."/>
            <person name="Dave K.J."/>
            <person name="Vatsa P."/>
            <person name="Nathani N.M."/>
        </authorList>
    </citation>
    <scope>NUCLEOTIDE SEQUENCE [LARGE SCALE GENOMIC DNA]</scope>
    <source>
        <strain evidence="20">KS3-K002</strain>
    </source>
</reference>
<evidence type="ECO:0000259" key="18">
    <source>
        <dbReference type="Pfam" id="PF01210"/>
    </source>
</evidence>
<feature type="binding site" evidence="13">
    <location>
        <position position="252"/>
    </location>
    <ligand>
        <name>sn-glycerol 3-phosphate</name>
        <dbReference type="ChEBI" id="CHEBI:57597"/>
    </ligand>
</feature>
<evidence type="ECO:0000256" key="2">
    <source>
        <dbReference type="ARBA" id="ARBA00022516"/>
    </source>
</evidence>
<dbReference type="GO" id="GO:0046167">
    <property type="term" value="P:glycerol-3-phosphate biosynthetic process"/>
    <property type="evidence" value="ECO:0007669"/>
    <property type="project" value="UniProtKB-UniRule"/>
</dbReference>
<keyword evidence="6 13" id="KW-0443">Lipid metabolism</keyword>
<dbReference type="GO" id="GO:0005829">
    <property type="term" value="C:cytosol"/>
    <property type="evidence" value="ECO:0007669"/>
    <property type="project" value="TreeGrafter"/>
</dbReference>
<keyword evidence="7 13" id="KW-0594">Phospholipid biosynthesis</keyword>
<comment type="function">
    <text evidence="13">Catalyzes the reduction of the glycolytic intermediate dihydroxyacetone phosphate (DHAP) to sn-glycerol 3-phosphate (G3P), the key precursor for phospholipid synthesis.</text>
</comment>
<dbReference type="PANTHER" id="PTHR11728:SF1">
    <property type="entry name" value="GLYCEROL-3-PHOSPHATE DEHYDROGENASE [NAD(+)] 2, CHLOROPLASTIC"/>
    <property type="match status" value="1"/>
</dbReference>
<feature type="binding site" evidence="13">
    <location>
        <position position="277"/>
    </location>
    <ligand>
        <name>NADPH</name>
        <dbReference type="ChEBI" id="CHEBI:57783"/>
    </ligand>
</feature>
<organism evidence="20 21">
    <name type="scientific">Candidatus Kutchimonas denitrificans</name>
    <dbReference type="NCBI Taxonomy" id="3056748"/>
    <lineage>
        <taxon>Bacteria</taxon>
        <taxon>Pseudomonadati</taxon>
        <taxon>Gemmatimonadota</taxon>
        <taxon>Gemmatimonadia</taxon>
        <taxon>Candidatus Palauibacterales</taxon>
        <taxon>Candidatus Palauibacteraceae</taxon>
        <taxon>Candidatus Kutchimonas</taxon>
    </lineage>
</organism>
<dbReference type="NCBIfam" id="NF000942">
    <property type="entry name" value="PRK00094.1-4"/>
    <property type="match status" value="1"/>
</dbReference>
<dbReference type="Pfam" id="PF07479">
    <property type="entry name" value="NAD_Gly3P_dh_C"/>
    <property type="match status" value="1"/>
</dbReference>
<dbReference type="InterPro" id="IPR011128">
    <property type="entry name" value="G3P_DH_NAD-dep_N"/>
</dbReference>
<keyword evidence="3 13" id="KW-0521">NADP</keyword>
<evidence type="ECO:0000256" key="14">
    <source>
        <dbReference type="PIRSR" id="PIRSR000114-1"/>
    </source>
</evidence>
<dbReference type="InterPro" id="IPR008927">
    <property type="entry name" value="6-PGluconate_DH-like_C_sf"/>
</dbReference>
<feature type="domain" description="Glycerol-3-phosphate dehydrogenase NAD-dependent C-terminal" evidence="19">
    <location>
        <begin position="178"/>
        <end position="318"/>
    </location>
</feature>
<dbReference type="GO" id="GO:0008654">
    <property type="term" value="P:phospholipid biosynthetic process"/>
    <property type="evidence" value="ECO:0007669"/>
    <property type="project" value="UniProtKB-KW"/>
</dbReference>
<evidence type="ECO:0000256" key="1">
    <source>
        <dbReference type="ARBA" id="ARBA00011009"/>
    </source>
</evidence>
<feature type="binding site" evidence="13">
    <location>
        <position position="254"/>
    </location>
    <ligand>
        <name>sn-glycerol 3-phosphate</name>
        <dbReference type="ChEBI" id="CHEBI:57597"/>
    </ligand>
</feature>
<protein>
    <recommendedName>
        <fullName evidence="11 13">Glycerol-3-phosphate dehydrogenase [NAD(P)+]</fullName>
        <ecNumber evidence="10 13">1.1.1.94</ecNumber>
    </recommendedName>
    <alternativeName>
        <fullName evidence="13">NAD(P)(+)-dependent glycerol-3-phosphate dehydrogenase</fullName>
    </alternativeName>
    <alternativeName>
        <fullName evidence="12 13">NAD(P)H-dependent dihydroxyacetone-phosphate reductase</fullName>
    </alternativeName>
</protein>
<dbReference type="HAMAP" id="MF_00394">
    <property type="entry name" value="NAD_Glyc3P_dehydrog"/>
    <property type="match status" value="1"/>
</dbReference>
<proteinExistence type="inferred from homology"/>
<feature type="binding site" evidence="13">
    <location>
        <position position="253"/>
    </location>
    <ligand>
        <name>sn-glycerol 3-phosphate</name>
        <dbReference type="ChEBI" id="CHEBI:57597"/>
    </ligand>
</feature>
<evidence type="ECO:0000256" key="15">
    <source>
        <dbReference type="PIRSR" id="PIRSR000114-2"/>
    </source>
</evidence>
<feature type="binding site" evidence="13">
    <location>
        <position position="189"/>
    </location>
    <ligand>
        <name>sn-glycerol 3-phosphate</name>
        <dbReference type="ChEBI" id="CHEBI:57597"/>
    </ligand>
</feature>
<dbReference type="Proteomes" id="UP000702544">
    <property type="component" value="Unassembled WGS sequence"/>
</dbReference>
<feature type="binding site" evidence="13">
    <location>
        <position position="136"/>
    </location>
    <ligand>
        <name>sn-glycerol 3-phosphate</name>
        <dbReference type="ChEBI" id="CHEBI:57597"/>
    </ligand>
</feature>
<keyword evidence="13" id="KW-0547">Nucleotide-binding</keyword>
<feature type="binding site" evidence="16">
    <location>
        <position position="253"/>
    </location>
    <ligand>
        <name>NAD(+)</name>
        <dbReference type="ChEBI" id="CHEBI:57540"/>
    </ligand>
</feature>
<dbReference type="Gene3D" id="1.10.1040.10">
    <property type="entry name" value="N-(1-d-carboxylethyl)-l-norvaline Dehydrogenase, domain 2"/>
    <property type="match status" value="1"/>
</dbReference>
<comment type="caution">
    <text evidence="20">The sequence shown here is derived from an EMBL/GenBank/DDBJ whole genome shotgun (WGS) entry which is preliminary data.</text>
</comment>
<evidence type="ECO:0000313" key="21">
    <source>
        <dbReference type="Proteomes" id="UP000702544"/>
    </source>
</evidence>